<dbReference type="GeneTree" id="ENSGT00390000018369"/>
<protein>
    <recommendedName>
        <fullName evidence="4">COMM domain-containing protein</fullName>
    </recommendedName>
</protein>
<dbReference type="InParanoid" id="H3ASI2"/>
<keyword evidence="1" id="KW-0472">Membrane</keyword>
<dbReference type="OMA" id="TISQFQN"/>
<evidence type="ECO:0008006" key="4">
    <source>
        <dbReference type="Google" id="ProtNLM"/>
    </source>
</evidence>
<evidence type="ECO:0000313" key="3">
    <source>
        <dbReference type="Proteomes" id="UP000008672"/>
    </source>
</evidence>
<dbReference type="Pfam" id="PF21672">
    <property type="entry name" value="COMM_HN"/>
    <property type="match status" value="1"/>
</dbReference>
<reference evidence="2" key="3">
    <citation type="submission" date="2025-09" db="UniProtKB">
        <authorList>
            <consortium name="Ensembl"/>
        </authorList>
    </citation>
    <scope>IDENTIFICATION</scope>
</reference>
<dbReference type="STRING" id="7897.ENSLACP00000012603"/>
<dbReference type="EMBL" id="AFYH01085086">
    <property type="status" value="NOT_ANNOTATED_CDS"/>
    <property type="molecule type" value="Genomic_DNA"/>
</dbReference>
<dbReference type="EMBL" id="AFYH01085085">
    <property type="status" value="NOT_ANNOTATED_CDS"/>
    <property type="molecule type" value="Genomic_DNA"/>
</dbReference>
<dbReference type="EMBL" id="AFYH01085087">
    <property type="status" value="NOT_ANNOTATED_CDS"/>
    <property type="molecule type" value="Genomic_DNA"/>
</dbReference>
<dbReference type="Proteomes" id="UP000008672">
    <property type="component" value="Unassembled WGS sequence"/>
</dbReference>
<organism evidence="2 3">
    <name type="scientific">Latimeria chalumnae</name>
    <name type="common">Coelacanth</name>
    <dbReference type="NCBI Taxonomy" id="7897"/>
    <lineage>
        <taxon>Eukaryota</taxon>
        <taxon>Metazoa</taxon>
        <taxon>Chordata</taxon>
        <taxon>Craniata</taxon>
        <taxon>Vertebrata</taxon>
        <taxon>Euteleostomi</taxon>
        <taxon>Coelacanthiformes</taxon>
        <taxon>Coelacanthidae</taxon>
        <taxon>Latimeria</taxon>
    </lineage>
</organism>
<dbReference type="AlphaFoldDB" id="H3ASI2"/>
<dbReference type="HOGENOM" id="CLU_1340272_0_0_1"/>
<dbReference type="eggNOG" id="ENOG502S0MA">
    <property type="taxonomic scope" value="Eukaryota"/>
</dbReference>
<keyword evidence="1" id="KW-0812">Transmembrane</keyword>
<feature type="transmembrane region" description="Helical" evidence="1">
    <location>
        <begin position="148"/>
        <end position="168"/>
    </location>
</feature>
<reference evidence="2" key="2">
    <citation type="submission" date="2025-08" db="UniProtKB">
        <authorList>
            <consortium name="Ensembl"/>
        </authorList>
    </citation>
    <scope>IDENTIFICATION</scope>
</reference>
<dbReference type="Ensembl" id="ENSLACT00000012697.1">
    <property type="protein sequence ID" value="ENSLACP00000012603.1"/>
    <property type="gene ID" value="ENSLACG00000011103.1"/>
</dbReference>
<proteinExistence type="predicted"/>
<dbReference type="Bgee" id="ENSLACG00000011103">
    <property type="expression patterns" value="Expressed in muscle tissue and 6 other cell types or tissues"/>
</dbReference>
<evidence type="ECO:0000256" key="1">
    <source>
        <dbReference type="SAM" id="Phobius"/>
    </source>
</evidence>
<sequence length="186" mass="21545">MTVETITKLPQDLFAETCQQIMKYLQCQTPGINILELNHRIQTAGVELNVEDVEKIVKFITYLFRTAAKSDLSAEELTTRLANSSNKWSKEAVQVIRHMWHEKNKPVTDSEDAKNMRPAGQFLNFLWHLKVIAHNMICERMKYPKTKVALLVSLNSSTVLTICFFFFLPQNFFRQFKEMAAVLETV</sequence>
<evidence type="ECO:0000313" key="2">
    <source>
        <dbReference type="Ensembl" id="ENSLACP00000012603.1"/>
    </source>
</evidence>
<name>H3ASI2_LATCH</name>
<dbReference type="EMBL" id="AFYH01085084">
    <property type="status" value="NOT_ANNOTATED_CDS"/>
    <property type="molecule type" value="Genomic_DNA"/>
</dbReference>
<keyword evidence="3" id="KW-1185">Reference proteome</keyword>
<reference evidence="3" key="1">
    <citation type="submission" date="2011-08" db="EMBL/GenBank/DDBJ databases">
        <title>The draft genome of Latimeria chalumnae.</title>
        <authorList>
            <person name="Di Palma F."/>
            <person name="Alfoldi J."/>
            <person name="Johnson J."/>
            <person name="Berlin A."/>
            <person name="Gnerre S."/>
            <person name="Jaffe D."/>
            <person name="MacCallum I."/>
            <person name="Young S."/>
            <person name="Walker B.J."/>
            <person name="Lander E."/>
            <person name="Lindblad-Toh K."/>
        </authorList>
    </citation>
    <scope>NUCLEOTIDE SEQUENCE [LARGE SCALE GENOMIC DNA]</scope>
    <source>
        <strain evidence="3">Wild caught</strain>
    </source>
</reference>
<keyword evidence="1" id="KW-1133">Transmembrane helix</keyword>
<accession>H3ASI2</accession>